<sequence length="316" mass="35499">MKIFWIFLFVLFTNSALGRQKTNIPRDTSFTLQSTFIKEKKKFPFITIADSLLSKNLLLKGNLVYKKIGDRALHLDIIYPKKKIKNGYPAVILIHGGGWRSGDRSQTIAIAKKIAESGYVTVAVEYRLSLEAAYPAGLQDVRSAIRWMRENAKKYRINSNKIAAMGFSSGGQMAALLGTTNGDKKYDGPTADSKIAGDIQAVIDVDGVLAFHHPESSESVVAAQWLGGTYLDKPEIWNEASALSHVDKNSVPIIFINSSTPRFHGGRDDMVKKLNSFNIYSEIHEFPNTPHPFWFFNPWFSPTVNYTIKFLDRVFK</sequence>
<dbReference type="PANTHER" id="PTHR48081:SF13">
    <property type="entry name" value="ALPHA_BETA HYDROLASE"/>
    <property type="match status" value="1"/>
</dbReference>
<accession>A0A4U1C547</accession>
<dbReference type="AlphaFoldDB" id="A0A4U1C547"/>
<dbReference type="Pfam" id="PF20434">
    <property type="entry name" value="BD-FAE"/>
    <property type="match status" value="1"/>
</dbReference>
<evidence type="ECO:0000313" key="4">
    <source>
        <dbReference type="Proteomes" id="UP000308181"/>
    </source>
</evidence>
<keyword evidence="4" id="KW-1185">Reference proteome</keyword>
<comment type="caution">
    <text evidence="3">The sequence shown here is derived from an EMBL/GenBank/DDBJ whole genome shotgun (WGS) entry which is preliminary data.</text>
</comment>
<keyword evidence="1 3" id="KW-0378">Hydrolase</keyword>
<dbReference type="SUPFAM" id="SSF53474">
    <property type="entry name" value="alpha/beta-Hydrolases"/>
    <property type="match status" value="1"/>
</dbReference>
<evidence type="ECO:0000259" key="2">
    <source>
        <dbReference type="Pfam" id="PF20434"/>
    </source>
</evidence>
<dbReference type="OrthoDB" id="9777975at2"/>
<dbReference type="InterPro" id="IPR050300">
    <property type="entry name" value="GDXG_lipolytic_enzyme"/>
</dbReference>
<proteinExistence type="predicted"/>
<protein>
    <submittedName>
        <fullName evidence="3">Alpha/beta hydrolase</fullName>
    </submittedName>
</protein>
<dbReference type="InterPro" id="IPR049492">
    <property type="entry name" value="BD-FAE-like_dom"/>
</dbReference>
<dbReference type="PANTHER" id="PTHR48081">
    <property type="entry name" value="AB HYDROLASE SUPERFAMILY PROTEIN C4A8.06C"/>
    <property type="match status" value="1"/>
</dbReference>
<evidence type="ECO:0000256" key="1">
    <source>
        <dbReference type="ARBA" id="ARBA00022801"/>
    </source>
</evidence>
<organism evidence="3 4">
    <name type="scientific">Pedobacter cryophilus</name>
    <dbReference type="NCBI Taxonomy" id="2571271"/>
    <lineage>
        <taxon>Bacteria</taxon>
        <taxon>Pseudomonadati</taxon>
        <taxon>Bacteroidota</taxon>
        <taxon>Sphingobacteriia</taxon>
        <taxon>Sphingobacteriales</taxon>
        <taxon>Sphingobacteriaceae</taxon>
        <taxon>Pedobacter</taxon>
    </lineage>
</organism>
<dbReference type="Gene3D" id="3.40.50.1820">
    <property type="entry name" value="alpha/beta hydrolase"/>
    <property type="match status" value="1"/>
</dbReference>
<feature type="domain" description="BD-FAE-like" evidence="2">
    <location>
        <begin position="75"/>
        <end position="279"/>
    </location>
</feature>
<name>A0A4U1C547_9SPHI</name>
<dbReference type="RefSeq" id="WP_136824707.1">
    <property type="nucleotide sequence ID" value="NZ_SWBP01000001.1"/>
</dbReference>
<dbReference type="InterPro" id="IPR029058">
    <property type="entry name" value="AB_hydrolase_fold"/>
</dbReference>
<evidence type="ECO:0000313" key="3">
    <source>
        <dbReference type="EMBL" id="TKC00499.1"/>
    </source>
</evidence>
<gene>
    <name evidence="3" type="ORF">FA046_02130</name>
</gene>
<dbReference type="EMBL" id="SWBP01000001">
    <property type="protein sequence ID" value="TKC00499.1"/>
    <property type="molecule type" value="Genomic_DNA"/>
</dbReference>
<reference evidence="3 4" key="1">
    <citation type="submission" date="2019-04" db="EMBL/GenBank/DDBJ databases">
        <title>Pedobacter sp. AR-3-17 sp. nov., isolated from Arctic soil.</title>
        <authorList>
            <person name="Dahal R.H."/>
            <person name="Kim D.-U."/>
        </authorList>
    </citation>
    <scope>NUCLEOTIDE SEQUENCE [LARGE SCALE GENOMIC DNA]</scope>
    <source>
        <strain evidence="3 4">AR-3-17</strain>
    </source>
</reference>
<dbReference type="Proteomes" id="UP000308181">
    <property type="component" value="Unassembled WGS sequence"/>
</dbReference>
<dbReference type="GO" id="GO:0016787">
    <property type="term" value="F:hydrolase activity"/>
    <property type="evidence" value="ECO:0007669"/>
    <property type="project" value="UniProtKB-KW"/>
</dbReference>